<evidence type="ECO:0000256" key="2">
    <source>
        <dbReference type="ARBA" id="ARBA00023315"/>
    </source>
</evidence>
<feature type="region of interest" description="Disordered" evidence="3">
    <location>
        <begin position="549"/>
        <end position="581"/>
    </location>
</feature>
<evidence type="ECO:0000259" key="5">
    <source>
        <dbReference type="Pfam" id="PF12551"/>
    </source>
</evidence>
<dbReference type="SUPFAM" id="SSF53474">
    <property type="entry name" value="alpha/beta-Hydrolases"/>
    <property type="match status" value="1"/>
</dbReference>
<evidence type="ECO:0000259" key="4">
    <source>
        <dbReference type="Pfam" id="PF07167"/>
    </source>
</evidence>
<dbReference type="GO" id="GO:0016746">
    <property type="term" value="F:acyltransferase activity"/>
    <property type="evidence" value="ECO:0007669"/>
    <property type="project" value="UniProtKB-KW"/>
</dbReference>
<comment type="caution">
    <text evidence="6">The sequence shown here is derived from an EMBL/GenBank/DDBJ whole genome shotgun (WGS) entry which is preliminary data.</text>
</comment>
<dbReference type="EMBL" id="JALJXV010000001">
    <property type="protein sequence ID" value="MCP1673048.1"/>
    <property type="molecule type" value="Genomic_DNA"/>
</dbReference>
<protein>
    <submittedName>
        <fullName evidence="6">Polyhydroxyalkanoate synthase</fullName>
        <ecNumber evidence="6">2.3.1.-</ecNumber>
    </submittedName>
</protein>
<organism evidence="6 7">
    <name type="scientific">Natronocella acetinitrilica</name>
    <dbReference type="NCBI Taxonomy" id="414046"/>
    <lineage>
        <taxon>Bacteria</taxon>
        <taxon>Pseudomonadati</taxon>
        <taxon>Pseudomonadota</taxon>
        <taxon>Gammaproteobacteria</taxon>
        <taxon>Chromatiales</taxon>
        <taxon>Ectothiorhodospiraceae</taxon>
        <taxon>Natronocella</taxon>
    </lineage>
</organism>
<dbReference type="Gene3D" id="3.40.50.1820">
    <property type="entry name" value="alpha/beta hydrolase"/>
    <property type="match status" value="1"/>
</dbReference>
<reference evidence="6" key="1">
    <citation type="submission" date="2022-03" db="EMBL/GenBank/DDBJ databases">
        <title>Genomic Encyclopedia of Type Strains, Phase III (KMG-III): the genomes of soil and plant-associated and newly described type strains.</title>
        <authorList>
            <person name="Whitman W."/>
        </authorList>
    </citation>
    <scope>NUCLEOTIDE SEQUENCE</scope>
    <source>
        <strain evidence="6">ANL 6-2</strain>
    </source>
</reference>
<sequence>MNDGLNQFGQDAHFTDRMLHALIGRWTSGISPYALALAGTDWLLHLTASPAKRHELADNIRNNSLRYSAWLAAMSGGGAPPPIIKPLPGDERFTATDWQVWPYYPVQQAFLLTEQWWRHATTDVRGMTPHHEDVVSFTARQLLDMVSPSNLPWMNPEVLNRTRKEGGLNLVRGFLNWQEDTMRQLAGQPPVGVEDFRVGHELAVTPGSVIHRNPLMELIQYAPTTGTVYREPVLICPSWIMKYYILDLRPENSLVRYLVERGHTVYMISWKNPGHGERHLGMEDYLRLGPLEAVDQVAAIHPEIPIHSVGYCLGGTLLSIAAATMARGGDQRLGSMTLLAAQVDFSEPGELDLFIDESQVTFLEDVMWADGYLDARKMAGAFQLLRSQDLFWSRLLHDYLLGERSPVFDLMAWNADTTRMPARMHSDYLRSLFLRNDLVEGRYEVDGQPVHLGDIKAPVFAVGTQKDHVAPWQSTYKVHRLLRTDVTFLLTSGGHNAGIVSPADHPRRTHQIIARKATDPWVPAERFAETAPVEAGSWWPVWERWLRDRSTSRRQPPPAIGVPGREPAELAPAPGTYVLES</sequence>
<dbReference type="Pfam" id="PF07167">
    <property type="entry name" value="PhaC_N"/>
    <property type="match status" value="1"/>
</dbReference>
<evidence type="ECO:0000256" key="3">
    <source>
        <dbReference type="SAM" id="MobiDB-lite"/>
    </source>
</evidence>
<keyword evidence="7" id="KW-1185">Reference proteome</keyword>
<dbReference type="AlphaFoldDB" id="A0AAE3G247"/>
<dbReference type="InterPro" id="IPR010941">
    <property type="entry name" value="PhaC_N"/>
</dbReference>
<dbReference type="InterPro" id="IPR022211">
    <property type="entry name" value="PHBC_N"/>
</dbReference>
<keyword evidence="2 6" id="KW-0012">Acyltransferase</keyword>
<proteinExistence type="predicted"/>
<evidence type="ECO:0000313" key="7">
    <source>
        <dbReference type="Proteomes" id="UP001205843"/>
    </source>
</evidence>
<dbReference type="PANTHER" id="PTHR36837">
    <property type="entry name" value="POLY(3-HYDROXYALKANOATE) POLYMERASE SUBUNIT PHAC"/>
    <property type="match status" value="1"/>
</dbReference>
<name>A0AAE3G247_9GAMM</name>
<dbReference type="RefSeq" id="WP_253472740.1">
    <property type="nucleotide sequence ID" value="NZ_JALJXV010000001.1"/>
</dbReference>
<dbReference type="InterPro" id="IPR051321">
    <property type="entry name" value="PHA/PHB_synthase"/>
</dbReference>
<dbReference type="GO" id="GO:0042619">
    <property type="term" value="P:poly-hydroxybutyrate biosynthetic process"/>
    <property type="evidence" value="ECO:0007669"/>
    <property type="project" value="InterPro"/>
</dbReference>
<gene>
    <name evidence="6" type="ORF">J2T57_000140</name>
</gene>
<dbReference type="Proteomes" id="UP001205843">
    <property type="component" value="Unassembled WGS sequence"/>
</dbReference>
<feature type="domain" description="Poly-beta-hydroxybutyrate polymerase N-terminal" evidence="4">
    <location>
        <begin position="90"/>
        <end position="258"/>
    </location>
</feature>
<dbReference type="EC" id="2.3.1.-" evidence="6"/>
<dbReference type="Pfam" id="PF12551">
    <property type="entry name" value="PHBC_N"/>
    <property type="match status" value="1"/>
</dbReference>
<dbReference type="PANTHER" id="PTHR36837:SF5">
    <property type="entry name" value="POLY-3-HYDROXYBUTYRATE SYNTHASE"/>
    <property type="match status" value="1"/>
</dbReference>
<keyword evidence="1 6" id="KW-0808">Transferase</keyword>
<feature type="domain" description="Poly-beta-hydroxybutyrate polymerase N-terminal" evidence="5">
    <location>
        <begin position="12"/>
        <end position="52"/>
    </location>
</feature>
<evidence type="ECO:0000313" key="6">
    <source>
        <dbReference type="EMBL" id="MCP1673048.1"/>
    </source>
</evidence>
<accession>A0AAE3G247</accession>
<dbReference type="InterPro" id="IPR029058">
    <property type="entry name" value="AB_hydrolase_fold"/>
</dbReference>
<evidence type="ECO:0000256" key="1">
    <source>
        <dbReference type="ARBA" id="ARBA00022679"/>
    </source>
</evidence>